<proteinExistence type="predicted"/>
<dbReference type="AlphaFoldDB" id="A0A6C0E9M3"/>
<evidence type="ECO:0000313" key="1">
    <source>
        <dbReference type="EMBL" id="QHT25442.1"/>
    </source>
</evidence>
<reference evidence="1" key="1">
    <citation type="journal article" date="2020" name="Nature">
        <title>Giant virus diversity and host interactions through global metagenomics.</title>
        <authorList>
            <person name="Schulz F."/>
            <person name="Roux S."/>
            <person name="Paez-Espino D."/>
            <person name="Jungbluth S."/>
            <person name="Walsh D.A."/>
            <person name="Denef V.J."/>
            <person name="McMahon K.D."/>
            <person name="Konstantinidis K.T."/>
            <person name="Eloe-Fadrosh E.A."/>
            <person name="Kyrpides N.C."/>
            <person name="Woyke T."/>
        </authorList>
    </citation>
    <scope>NUCLEOTIDE SEQUENCE</scope>
    <source>
        <strain evidence="1">GVMAG-M-3300023179-152</strain>
    </source>
</reference>
<dbReference type="EMBL" id="MN739767">
    <property type="protein sequence ID" value="QHT25442.1"/>
    <property type="molecule type" value="Genomic_DNA"/>
</dbReference>
<protein>
    <submittedName>
        <fullName evidence="1">Uncharacterized protein</fullName>
    </submittedName>
</protein>
<name>A0A6C0E9M3_9ZZZZ</name>
<organism evidence="1">
    <name type="scientific">viral metagenome</name>
    <dbReference type="NCBI Taxonomy" id="1070528"/>
    <lineage>
        <taxon>unclassified sequences</taxon>
        <taxon>metagenomes</taxon>
        <taxon>organismal metagenomes</taxon>
    </lineage>
</organism>
<accession>A0A6C0E9M3</accession>
<sequence length="40" mass="4799">MGDVEFYYDVTNEESNNNIIGENRKKYNKSIQKNEKENDK</sequence>